<dbReference type="CDD" id="cd17933">
    <property type="entry name" value="DEXSc_RecD-like"/>
    <property type="match status" value="1"/>
</dbReference>
<feature type="compositionally biased region" description="Basic and acidic residues" evidence="3">
    <location>
        <begin position="920"/>
        <end position="937"/>
    </location>
</feature>
<proteinExistence type="inferred from homology"/>
<keyword evidence="2" id="KW-0184">Conjugation</keyword>
<feature type="domain" description="MobA/MobL protein" evidence="4">
    <location>
        <begin position="17"/>
        <end position="229"/>
    </location>
</feature>
<dbReference type="Pfam" id="PF03389">
    <property type="entry name" value="MobA_MobL"/>
    <property type="match status" value="1"/>
</dbReference>
<gene>
    <name evidence="6" type="primary">traA</name>
    <name evidence="6" type="ORF">RMR22_25145</name>
</gene>
<dbReference type="InterPro" id="IPR014136">
    <property type="entry name" value="TraA_Ti"/>
</dbReference>
<dbReference type="Pfam" id="PF17841">
    <property type="entry name" value="Bep_C_terminal"/>
    <property type="match status" value="1"/>
</dbReference>
<dbReference type="Gene3D" id="2.30.30.940">
    <property type="match status" value="1"/>
</dbReference>
<protein>
    <submittedName>
        <fullName evidence="6">Ti-type conjugative transfer relaxase TraA</fullName>
    </submittedName>
</protein>
<feature type="compositionally biased region" description="Basic and acidic residues" evidence="3">
    <location>
        <begin position="890"/>
        <end position="901"/>
    </location>
</feature>
<dbReference type="SUPFAM" id="SSF52540">
    <property type="entry name" value="P-loop containing nucleoside triphosphate hydrolases"/>
    <property type="match status" value="2"/>
</dbReference>
<evidence type="ECO:0000256" key="3">
    <source>
        <dbReference type="SAM" id="MobiDB-lite"/>
    </source>
</evidence>
<feature type="compositionally biased region" description="Basic and acidic residues" evidence="3">
    <location>
        <begin position="944"/>
        <end position="954"/>
    </location>
</feature>
<sequence length="1210" mass="134783">MAIYHLSSKPISRSSGRSAVASAAYRCAVRLTNERDGLTHDFTRKQGVDHCEIVLPEGVTADWAKDRSALWNAAERAERQSNSRVAREFEIALPHELSVEARLAATREFAQHLANRYGVAVDFAIHAPHEKGDVRNHHAHVMTTTRAVTEDGLGDKTNLERKNSWLLAEGIATTDMQLRDIRQSWEQIANRQLIREGLDIRIDHRSHSERGLEIEPTEHMGVHTTQMQRQGMEVERARLDEDAAKRNAELIREKPEQVLTLITAEKSVFDRHDIARTLHRYINDDAQAYQNAFASVMASPALVQLQAERKDQQTGEVLKARYSTREMVDTESGMMQAAERLHKARNHGVDRRYVARAIARQDETIQKSSGDVSARLSDEQRQAIAYVTGRERIAAVVGFAGAGKSTMLAAAREAWEAQGYKVHGAALAGKAAEGLEESSGIQSRTLASWSRSWENNRETIGRGDVFVIDEAGMVGSRQLAYFIGEAEQRGAKIVLVGDHQQLQAISAGAPFRILAERLGHVELSEIRRQRESWQREASVAFATHRTAEGLAAYRDKGNISFSTSGDEARAAIVQDYLADREQRPDGTRVAMAHRRADVRAINQDIRSGLQQRGELARGNVPAVGSDAIALTFQTNDGAREFAPGDRIVFLENSRDLGVKNGMLGTVEHVEAGTPGAGPRIIAQLDGPGGKGAGDSVSIPMETYQAIDHGYATTIHKNQGATVDRAFVLASTTMDQHLTYVAMTRHRDGVQLYADGQEFTKAGRLVDHGAAPYEHNPGARESYFVTLENDKGEQRTVWGVDLKRALQESSPQIGDRIGLQHEGATRVTLPDGTQTQRNSWRVVEGGELAYSQLEHRLSRSGAKETTLDYVRDFAERRGIAEQFGVKSEIEVDHAARQRKDQRSPAPQLAREHQARLAVETGVHDERLRLQSGPERGRLDPAQQDPGRDFGDDRQHQYQARKPAPLVPAITRHDRSVEDVAREKAMPAIDHGFEAVESVARHVFRDPVEVAGRLRAAITEKEGNGKVMAKAMAERPEQFGELRGKSGLFGDNKERKTALHYARVVASHIGYTSDRWERRLGEERKSEQWQREKRDVVEVPGLTPRSAEILDCVDKVSMNERHQLIDELRSTPHGQAALEEAKLVANALQQRFGHSDPRSFAKELEFRPELAKQAEQIKSVARAVERTRMAELSRDHTLKQQLTRSQGLGLSR</sequence>
<comment type="similarity">
    <text evidence="1">Belongs to the MobA/MobL family.</text>
</comment>
<feature type="domain" description="Bartonella effector protein BID" evidence="5">
    <location>
        <begin position="983"/>
        <end position="1066"/>
    </location>
</feature>
<evidence type="ECO:0000256" key="2">
    <source>
        <dbReference type="ARBA" id="ARBA00022971"/>
    </source>
</evidence>
<evidence type="ECO:0000259" key="4">
    <source>
        <dbReference type="Pfam" id="PF03389"/>
    </source>
</evidence>
<organism evidence="6">
    <name type="scientific">Agrobacterium rosae</name>
    <dbReference type="NCBI Taxonomy" id="1972867"/>
    <lineage>
        <taxon>Bacteria</taxon>
        <taxon>Pseudomonadati</taxon>
        <taxon>Pseudomonadota</taxon>
        <taxon>Alphaproteobacteria</taxon>
        <taxon>Hyphomicrobiales</taxon>
        <taxon>Rhizobiaceae</taxon>
        <taxon>Rhizobium/Agrobacterium group</taxon>
        <taxon>Agrobacterium</taxon>
    </lineage>
</organism>
<dbReference type="Pfam" id="PF13604">
    <property type="entry name" value="AAA_30"/>
    <property type="match status" value="1"/>
</dbReference>
<evidence type="ECO:0000259" key="5">
    <source>
        <dbReference type="Pfam" id="PF17841"/>
    </source>
</evidence>
<name>A0AAW9FSN1_9HYPH</name>
<dbReference type="InterPro" id="IPR027417">
    <property type="entry name" value="P-loop_NTPase"/>
</dbReference>
<comment type="caution">
    <text evidence="6">The sequence shown here is derived from an EMBL/GenBank/DDBJ whole genome shotgun (WGS) entry which is preliminary data.</text>
</comment>
<dbReference type="Gene3D" id="3.40.50.300">
    <property type="entry name" value="P-loop containing nucleotide triphosphate hydrolases"/>
    <property type="match status" value="2"/>
</dbReference>
<reference evidence="6" key="1">
    <citation type="journal article" date="2023" name="Phytobiomes J">
        <title>Deciphering the key players within the bacterial microbiota associated with aerial crown gall tumors on rhododendron: Insights into the gallobiome.</title>
        <authorList>
            <person name="Kuzmanovic N."/>
            <person name="Nesme J."/>
            <person name="Wolf J."/>
            <person name="Neumann-Schaal M."/>
            <person name="Petersen J."/>
            <person name="Fernandez-Gnecco G."/>
            <person name="Sproeer C."/>
            <person name="Bunk B."/>
            <person name="Overmann J."/>
            <person name="Sorensen S.J."/>
            <person name="Idczak E."/>
            <person name="Smalla K."/>
        </authorList>
    </citation>
    <scope>NUCLEOTIDE SEQUENCE</scope>
    <source>
        <strain evidence="6">Rho-11.1</strain>
    </source>
</reference>
<dbReference type="Gene3D" id="3.30.930.30">
    <property type="match status" value="1"/>
</dbReference>
<evidence type="ECO:0000256" key="1">
    <source>
        <dbReference type="ARBA" id="ARBA00010873"/>
    </source>
</evidence>
<dbReference type="InterPro" id="IPR041533">
    <property type="entry name" value="Bep_BID"/>
</dbReference>
<dbReference type="EMBL" id="JAVRAF010000021">
    <property type="protein sequence ID" value="MDX8305529.1"/>
    <property type="molecule type" value="Genomic_DNA"/>
</dbReference>
<evidence type="ECO:0000313" key="6">
    <source>
        <dbReference type="EMBL" id="MDX8305529.1"/>
    </source>
</evidence>
<dbReference type="CDD" id="cd18809">
    <property type="entry name" value="SF1_C_RecD"/>
    <property type="match status" value="1"/>
</dbReference>
<dbReference type="AlphaFoldDB" id="A0AAW9FSN1"/>
<dbReference type="RefSeq" id="WP_320203651.1">
    <property type="nucleotide sequence ID" value="NZ_CP192785.1"/>
</dbReference>
<feature type="region of interest" description="Disordered" evidence="3">
    <location>
        <begin position="890"/>
        <end position="962"/>
    </location>
</feature>
<dbReference type="NCBIfam" id="NF041496">
    <property type="entry name" value="MobQ"/>
    <property type="match status" value="1"/>
</dbReference>
<accession>A0AAW9FSN1</accession>
<dbReference type="InterPro" id="IPR005053">
    <property type="entry name" value="MobA_MobL"/>
</dbReference>
<dbReference type="NCBIfam" id="TIGR02768">
    <property type="entry name" value="TraA_Ti"/>
    <property type="match status" value="1"/>
</dbReference>